<accession>L7VZA3</accession>
<proteinExistence type="predicted"/>
<protein>
    <submittedName>
        <fullName evidence="1">Uncharacterized protein</fullName>
    </submittedName>
</protein>
<sequence length="42" mass="4664">MDVSRAHLEAKRQLVSLGLVVLERGGWPTPCADMLGTERKRS</sequence>
<reference evidence="1" key="1">
    <citation type="submission" date="2012-09" db="EMBL/GenBank/DDBJ databases">
        <title>Metagenomic Characterization of a Microbial Community in Wastewater Detects High Levels of Antibiotic Resistance.</title>
        <authorList>
            <person name="Abrams M."/>
            <person name="Caldwell A."/>
            <person name="Vandaei E."/>
            <person name="Lee W."/>
            <person name="Perrott J."/>
            <person name="Khan S.Y."/>
            <person name="Ta J."/>
            <person name="Romero D."/>
            <person name="Nguyen V."/>
            <person name="Pourmand N."/>
            <person name="Ouverney C.C."/>
        </authorList>
    </citation>
    <scope>NUCLEOTIDE SEQUENCE</scope>
</reference>
<evidence type="ECO:0000313" key="1">
    <source>
        <dbReference type="EMBL" id="AGC72383.1"/>
    </source>
</evidence>
<dbReference type="EMBL" id="JX649900">
    <property type="protein sequence ID" value="AGC72383.1"/>
    <property type="molecule type" value="Genomic_DNA"/>
</dbReference>
<dbReference type="AlphaFoldDB" id="L7VZA3"/>
<organism evidence="1">
    <name type="scientific">uncultured bacterium A1Q1_fos_15</name>
    <dbReference type="NCBI Taxonomy" id="1256548"/>
    <lineage>
        <taxon>Bacteria</taxon>
        <taxon>environmental samples</taxon>
    </lineage>
</organism>
<name>L7VZA3_9BACT</name>